<protein>
    <submittedName>
        <fullName evidence="2">Putative methyltransferase domain-containing protein</fullName>
    </submittedName>
</protein>
<dbReference type="Proteomes" id="UP000027238">
    <property type="component" value="Unassembled WGS sequence"/>
</dbReference>
<dbReference type="AlphaFoldDB" id="A0A066XKS9"/>
<reference evidence="3" key="1">
    <citation type="journal article" date="2014" name="Genome Announc.">
        <title>Draft genome sequence of Colletotrichum sublineola, a destructive pathogen of cultivated sorghum.</title>
        <authorList>
            <person name="Baroncelli R."/>
            <person name="Sanz-Martin J.M."/>
            <person name="Rech G.E."/>
            <person name="Sukno S.A."/>
            <person name="Thon M.R."/>
        </authorList>
    </citation>
    <scope>NUCLEOTIDE SEQUENCE [LARGE SCALE GENOMIC DNA]</scope>
    <source>
        <strain evidence="3">TX430BB</strain>
    </source>
</reference>
<organism evidence="2 3">
    <name type="scientific">Colletotrichum sublineola</name>
    <name type="common">Sorghum anthracnose fungus</name>
    <dbReference type="NCBI Taxonomy" id="1173701"/>
    <lineage>
        <taxon>Eukaryota</taxon>
        <taxon>Fungi</taxon>
        <taxon>Dikarya</taxon>
        <taxon>Ascomycota</taxon>
        <taxon>Pezizomycotina</taxon>
        <taxon>Sordariomycetes</taxon>
        <taxon>Hypocreomycetidae</taxon>
        <taxon>Glomerellales</taxon>
        <taxon>Glomerellaceae</taxon>
        <taxon>Colletotrichum</taxon>
        <taxon>Colletotrichum graminicola species complex</taxon>
    </lineage>
</organism>
<dbReference type="PANTHER" id="PTHR43591:SF31">
    <property type="entry name" value="LAEA-LIKE, PUTATIVE (AFU_ORTHOLOGUE AFUA_8G01930)-RELATED"/>
    <property type="match status" value="1"/>
</dbReference>
<evidence type="ECO:0000256" key="1">
    <source>
        <dbReference type="ARBA" id="ARBA00038158"/>
    </source>
</evidence>
<dbReference type="EMBL" id="JMSE01000943">
    <property type="protein sequence ID" value="KDN66356.1"/>
    <property type="molecule type" value="Genomic_DNA"/>
</dbReference>
<dbReference type="PANTHER" id="PTHR43591">
    <property type="entry name" value="METHYLTRANSFERASE"/>
    <property type="match status" value="1"/>
</dbReference>
<comment type="caution">
    <text evidence="2">The sequence shown here is derived from an EMBL/GenBank/DDBJ whole genome shotgun (WGS) entry which is preliminary data.</text>
</comment>
<name>A0A066XKS9_COLSU</name>
<proteinExistence type="inferred from homology"/>
<dbReference type="eggNOG" id="ENOG502T35V">
    <property type="taxonomic scope" value="Eukaryota"/>
</dbReference>
<dbReference type="OMA" id="RFPISPW"/>
<dbReference type="GO" id="GO:0032259">
    <property type="term" value="P:methylation"/>
    <property type="evidence" value="ECO:0007669"/>
    <property type="project" value="UniProtKB-KW"/>
</dbReference>
<comment type="similarity">
    <text evidence="1">Belongs to the methyltransferase superfamily. LaeA methyltransferase family.</text>
</comment>
<dbReference type="Gene3D" id="3.40.50.150">
    <property type="entry name" value="Vaccinia Virus protein VP39"/>
    <property type="match status" value="1"/>
</dbReference>
<gene>
    <name evidence="2" type="ORF">CSUB01_10467</name>
</gene>
<dbReference type="STRING" id="1173701.A0A066XKS9"/>
<keyword evidence="3" id="KW-1185">Reference proteome</keyword>
<keyword evidence="2" id="KW-0808">Transferase</keyword>
<dbReference type="CDD" id="cd02440">
    <property type="entry name" value="AdoMet_MTases"/>
    <property type="match status" value="1"/>
</dbReference>
<sequence>MSDGKYAFPNDEREQERLDIVNHLWMLTLDGAPCLCPKNKPHSVKRVLDLGTGTGIWAMDFADLHLEATVIGVDLSPIQPGYVPPNCTFEIDDVEKKWTWTERFDFISARNMNGSFCSWDDVLEQAYNQLEPGGYLEIQDNNWPLVCDDGTLKEDSALYKWSQLLVEACDKLGRPINKTDERPAQMAAAGFEDIHTERIRFPISPWPKDRKLKELGVWNQEQLLPGLEAFTLGPFTRVLDWSKEDVMVLCSSVRKDLKDRNIHAYWNGYVIYGRKPLKADEEQAQEA</sequence>
<evidence type="ECO:0000313" key="2">
    <source>
        <dbReference type="EMBL" id="KDN66356.1"/>
    </source>
</evidence>
<dbReference type="SUPFAM" id="SSF53335">
    <property type="entry name" value="S-adenosyl-L-methionine-dependent methyltransferases"/>
    <property type="match status" value="1"/>
</dbReference>
<dbReference type="GO" id="GO:0008168">
    <property type="term" value="F:methyltransferase activity"/>
    <property type="evidence" value="ECO:0007669"/>
    <property type="project" value="UniProtKB-KW"/>
</dbReference>
<dbReference type="OrthoDB" id="2013972at2759"/>
<accession>A0A066XKS9</accession>
<dbReference type="Pfam" id="PF13489">
    <property type="entry name" value="Methyltransf_23"/>
    <property type="match status" value="1"/>
</dbReference>
<evidence type="ECO:0000313" key="3">
    <source>
        <dbReference type="Proteomes" id="UP000027238"/>
    </source>
</evidence>
<keyword evidence="2" id="KW-0489">Methyltransferase</keyword>
<dbReference type="HOGENOM" id="CLU_010595_2_3_1"/>
<dbReference type="InterPro" id="IPR029063">
    <property type="entry name" value="SAM-dependent_MTases_sf"/>
</dbReference>